<accession>A0ABP8UAB5</accession>
<evidence type="ECO:0000313" key="3">
    <source>
        <dbReference type="Proteomes" id="UP001501442"/>
    </source>
</evidence>
<dbReference type="Proteomes" id="UP001501442">
    <property type="component" value="Unassembled WGS sequence"/>
</dbReference>
<reference evidence="3" key="1">
    <citation type="journal article" date="2019" name="Int. J. Syst. Evol. Microbiol.">
        <title>The Global Catalogue of Microorganisms (GCM) 10K type strain sequencing project: providing services to taxonomists for standard genome sequencing and annotation.</title>
        <authorList>
            <consortium name="The Broad Institute Genomics Platform"/>
            <consortium name="The Broad Institute Genome Sequencing Center for Infectious Disease"/>
            <person name="Wu L."/>
            <person name="Ma J."/>
        </authorList>
    </citation>
    <scope>NUCLEOTIDE SEQUENCE [LARGE SCALE GENOMIC DNA]</scope>
    <source>
        <strain evidence="3">JCM 17939</strain>
    </source>
</reference>
<evidence type="ECO:0000313" key="2">
    <source>
        <dbReference type="EMBL" id="GAA4626598.1"/>
    </source>
</evidence>
<dbReference type="RefSeq" id="WP_345431935.1">
    <property type="nucleotide sequence ID" value="NZ_BAABHK010000004.1"/>
</dbReference>
<evidence type="ECO:0000256" key="1">
    <source>
        <dbReference type="SAM" id="MobiDB-lite"/>
    </source>
</evidence>
<name>A0ABP8UAB5_9ACTN</name>
<sequence>MAVTITQFYSSVYHDPGSVVWSPVSGSAGDWLIVLHGNNIGTLADMGGDPGKKQGGWPAGAWQLLAAVDAGVGLPKWRAWATKLIDSNSRNLSLDAPNGGELHSYLYVVRGTRPGDDALQVFSVGAASSATSAVSQPVALYAPDDSGLLIGAWLSGGVVDYTSLGPLTARAELDSTVSTSRAGEQTITAHGPSTRTATASVANPWAAISVVARDATGAVTFPNQSLQVRAELALGASPDADPATWAATWTDITSDVYARDPITITRGRADEASTVGPSTMSLEVTNAAGKYTRLNPTGPYYGKLSKNTPIRLWVNPGSGWDLRYTGFVSEWPPRQQGGGVDQHMPITASGIVRRMNQGKTLRSALYRAITARGGYTAYWPLESDPAAGIPGAAPMRLLGPSSFTSGGPAGSAGAMTFDSTGTASATVVGMPNINKWRISWWLDIPSDFDAANDYSNMMYWTTSGSNADQWFCYVPAGQGGKLAIDNFQSGVSEFAVVGNVDLRGRGPVLVTAWAQPSGSDVALGIKIAGDGFTDSVYTFATADTVFPVNSIGINLGQYANNNPTPKGTISHLLVSIDNDPFNYDPTWEYNAGTGYTGERAADRARRIADEEGLPLVIVGDDGTSEPMGPQPVDKLLGILRDCEAADGGQLYEARGGRLAYRTRSSRYNAAAVLTLDHSAGHTAPPFEPQDDDQRTRNDVTASRPDGGAARVVDTDSIDTVGLYDESIAVNVASDDQLDDQAGWRVHLGTADDYRYPSISPNLNGKAVSLLPGWLALDAGKAIAVTNPSNDLPPGTIATFAEGYTEAIDLVSWTATINASPGQPWRVAVLDDTVLGRLDTDGCALTDPVTSTATTLRVSTYSGPPWTTDPAEMPFDITIGGEQMTVTGTTALGDDFTRTVSNGWGSAAYGPAWTVAGGSASDYAVASGAATMSLSTRNDQRIATLGQTVYGSDITVRWKLSAVPTGDSLFVYVLSHFQSITTGWYSLRIQVYAGGAIGVAIEGGPPAFTLIAAEVAIPTITVAANTWYRARFSVQSGTLLGKVWVDGATEPPAWTVAGTNSTLTSGQVGMRAFVPSTNTNTLPVTLSWDDLSLAATQQLTVTRAVNGVSKSHPAGEDVRLAQPMILAL</sequence>
<dbReference type="EMBL" id="BAABHK010000004">
    <property type="protein sequence ID" value="GAA4626598.1"/>
    <property type="molecule type" value="Genomic_DNA"/>
</dbReference>
<keyword evidence="3" id="KW-1185">Reference proteome</keyword>
<gene>
    <name evidence="2" type="ORF">GCM10023196_035490</name>
</gene>
<comment type="caution">
    <text evidence="2">The sequence shown here is derived from an EMBL/GenBank/DDBJ whole genome shotgun (WGS) entry which is preliminary data.</text>
</comment>
<protein>
    <submittedName>
        <fullName evidence="2">Uncharacterized protein</fullName>
    </submittedName>
</protein>
<proteinExistence type="predicted"/>
<feature type="region of interest" description="Disordered" evidence="1">
    <location>
        <begin position="679"/>
        <end position="707"/>
    </location>
</feature>
<organism evidence="2 3">
    <name type="scientific">Actinoallomurus vinaceus</name>
    <dbReference type="NCBI Taxonomy" id="1080074"/>
    <lineage>
        <taxon>Bacteria</taxon>
        <taxon>Bacillati</taxon>
        <taxon>Actinomycetota</taxon>
        <taxon>Actinomycetes</taxon>
        <taxon>Streptosporangiales</taxon>
        <taxon>Thermomonosporaceae</taxon>
        <taxon>Actinoallomurus</taxon>
    </lineage>
</organism>